<dbReference type="STRING" id="589865.DaAHT2_0378"/>
<dbReference type="InParanoid" id="D6YZS7"/>
<protein>
    <submittedName>
        <fullName evidence="3">C-methyltransferase</fullName>
    </submittedName>
</protein>
<dbReference type="Proteomes" id="UP000001508">
    <property type="component" value="Chromosome"/>
</dbReference>
<proteinExistence type="predicted"/>
<dbReference type="Pfam" id="PF08484">
    <property type="entry name" value="Methyltransf_14"/>
    <property type="match status" value="1"/>
</dbReference>
<dbReference type="InterPro" id="IPR038576">
    <property type="entry name" value="Methyltransf_Zn-bd_dom_put_sf"/>
</dbReference>
<dbReference type="PANTHER" id="PTHR43861:SF5">
    <property type="entry name" value="BLL5978 PROTEIN"/>
    <property type="match status" value="1"/>
</dbReference>
<feature type="domain" description="C-methyltransferase" evidence="2">
    <location>
        <begin position="245"/>
        <end position="401"/>
    </location>
</feature>
<sequence length="406" mass="45697">MACRLCGSTNLAKFLDLGFTPPADGFLRREQLQEPETWYPLEVMLCRACGFIQLSYVVSPEVLYRHDYPYESSTTRAGRLHWEEFATTASRRLGLNPDDLVVDIGSNVGILLEAFRNHGTRILGVDPASNIVRIAEKRGIETLNEFFGHEVAREIVAAKGHAAVVTATNVFAHVNDLRSFMHAINFLLHQQGVFIFEAPYFVNLLNHLEYDTIYHEHLSYLSLKPLVNFFGEFGMEIFDVEERDIHGGSFRVYIGRRGQHPVAPVVGKMIQAEEDQGIYDLAVLNRFAAAVADNRRELRLLLHQLKHQGKRLAAVSAPAKGMTLLNYCRIGTETLDFVTEKSTLKIGRFTPGTHIPVQADAALLEQMPDYALLLAWNFAAEIMDNLAEYRERGGKFIIPIPTPTIV</sequence>
<keyword evidence="3" id="KW-0808">Transferase</keyword>
<evidence type="ECO:0000313" key="3">
    <source>
        <dbReference type="EMBL" id="ADH85084.1"/>
    </source>
</evidence>
<dbReference type="KEGG" id="dak:DaAHT2_0378"/>
<feature type="domain" description="Methyltransferase putative zinc binding" evidence="1">
    <location>
        <begin position="3"/>
        <end position="64"/>
    </location>
</feature>
<evidence type="ECO:0000313" key="4">
    <source>
        <dbReference type="Proteomes" id="UP000001508"/>
    </source>
</evidence>
<dbReference type="AlphaFoldDB" id="D6YZS7"/>
<organism evidence="3 4">
    <name type="scientific">Desulfurivibrio alkaliphilus (strain DSM 19089 / UNIQEM U267 / AHT2)</name>
    <dbReference type="NCBI Taxonomy" id="589865"/>
    <lineage>
        <taxon>Bacteria</taxon>
        <taxon>Pseudomonadati</taxon>
        <taxon>Thermodesulfobacteriota</taxon>
        <taxon>Desulfobulbia</taxon>
        <taxon>Desulfobulbales</taxon>
        <taxon>Desulfobulbaceae</taxon>
        <taxon>Desulfurivibrio</taxon>
    </lineage>
</organism>
<keyword evidence="4" id="KW-1185">Reference proteome</keyword>
<keyword evidence="3" id="KW-0489">Methyltransferase</keyword>
<dbReference type="eggNOG" id="COG4976">
    <property type="taxonomic scope" value="Bacteria"/>
</dbReference>
<dbReference type="InterPro" id="IPR013691">
    <property type="entry name" value="MeTrfase_14"/>
</dbReference>
<gene>
    <name evidence="3" type="ordered locus">DaAHT2_0378</name>
</gene>
<dbReference type="EMBL" id="CP001940">
    <property type="protein sequence ID" value="ADH85084.1"/>
    <property type="molecule type" value="Genomic_DNA"/>
</dbReference>
<dbReference type="GO" id="GO:0032259">
    <property type="term" value="P:methylation"/>
    <property type="evidence" value="ECO:0007669"/>
    <property type="project" value="UniProtKB-KW"/>
</dbReference>
<dbReference type="Gene3D" id="3.40.50.720">
    <property type="entry name" value="NAD(P)-binding Rossmann-like Domain"/>
    <property type="match status" value="1"/>
</dbReference>
<dbReference type="InterPro" id="IPR029063">
    <property type="entry name" value="SAM-dependent_MTases_sf"/>
</dbReference>
<dbReference type="HOGENOM" id="CLU_038800_1_0_7"/>
<dbReference type="Pfam" id="PF13489">
    <property type="entry name" value="Methyltransf_23"/>
    <property type="match status" value="1"/>
</dbReference>
<dbReference type="Gene3D" id="6.10.250.3100">
    <property type="match status" value="1"/>
</dbReference>
<dbReference type="InterPro" id="IPR013630">
    <property type="entry name" value="Methyltransf_Zn-bd_dom_put"/>
</dbReference>
<name>D6YZS7_DESAT</name>
<dbReference type="Gene3D" id="6.20.50.110">
    <property type="entry name" value="Methyltransferase, zinc-binding domain"/>
    <property type="match status" value="1"/>
</dbReference>
<dbReference type="GO" id="GO:0008168">
    <property type="term" value="F:methyltransferase activity"/>
    <property type="evidence" value="ECO:0007669"/>
    <property type="project" value="UniProtKB-KW"/>
</dbReference>
<dbReference type="RefSeq" id="WP_013162615.1">
    <property type="nucleotide sequence ID" value="NC_014216.1"/>
</dbReference>
<evidence type="ECO:0000259" key="2">
    <source>
        <dbReference type="Pfam" id="PF08484"/>
    </source>
</evidence>
<dbReference type="Pfam" id="PF08421">
    <property type="entry name" value="Methyltransf_13"/>
    <property type="match status" value="1"/>
</dbReference>
<accession>D6YZS7</accession>
<dbReference type="Gene3D" id="3.40.50.150">
    <property type="entry name" value="Vaccinia Virus protein VP39"/>
    <property type="match status" value="1"/>
</dbReference>
<reference evidence="4" key="1">
    <citation type="submission" date="2010-02" db="EMBL/GenBank/DDBJ databases">
        <title>Complete sequence of Desulfurivibrio alkaliphilus AHT2.</title>
        <authorList>
            <consortium name="US DOE Joint Genome Institute"/>
            <person name="Pitluck S."/>
            <person name="Chertkov O."/>
            <person name="Detter J.C."/>
            <person name="Han C."/>
            <person name="Tapia R."/>
            <person name="Larimer F."/>
            <person name="Land M."/>
            <person name="Hauser L."/>
            <person name="Kyrpides N."/>
            <person name="Mikhailova N."/>
            <person name="Sorokin D.Y."/>
            <person name="Muyzer G."/>
            <person name="Woyke T."/>
        </authorList>
    </citation>
    <scope>NUCLEOTIDE SEQUENCE [LARGE SCALE GENOMIC DNA]</scope>
    <source>
        <strain evidence="4">DSM 19089 / UNIQEM U267 / AHT2</strain>
    </source>
</reference>
<dbReference type="PANTHER" id="PTHR43861">
    <property type="entry name" value="TRANS-ACONITATE 2-METHYLTRANSFERASE-RELATED"/>
    <property type="match status" value="1"/>
</dbReference>
<dbReference type="SUPFAM" id="SSF53335">
    <property type="entry name" value="S-adenosyl-L-methionine-dependent methyltransferases"/>
    <property type="match status" value="1"/>
</dbReference>
<dbReference type="OrthoDB" id="9815644at2"/>
<evidence type="ECO:0000259" key="1">
    <source>
        <dbReference type="Pfam" id="PF08421"/>
    </source>
</evidence>